<dbReference type="EMBL" id="JACBAZ010000011">
    <property type="protein sequence ID" value="NWK57370.1"/>
    <property type="molecule type" value="Genomic_DNA"/>
</dbReference>
<name>A0A851GRG9_9BACT</name>
<reference evidence="2 3" key="1">
    <citation type="submission" date="2020-07" db="EMBL/GenBank/DDBJ databases">
        <title>Roseicoccus Jingziensis gen. nov., sp. nov., isolated from coastal seawater.</title>
        <authorList>
            <person name="Feng X."/>
        </authorList>
    </citation>
    <scope>NUCLEOTIDE SEQUENCE [LARGE SCALE GENOMIC DNA]</scope>
    <source>
        <strain evidence="2 3">N1E253</strain>
    </source>
</reference>
<comment type="caution">
    <text evidence="2">The sequence shown here is derived from an EMBL/GenBank/DDBJ whole genome shotgun (WGS) entry which is preliminary data.</text>
</comment>
<dbReference type="AlphaFoldDB" id="A0A851GRG9"/>
<feature type="chain" id="PRO_5032947556" evidence="1">
    <location>
        <begin position="30"/>
        <end position="150"/>
    </location>
</feature>
<feature type="signal peptide" evidence="1">
    <location>
        <begin position="1"/>
        <end position="29"/>
    </location>
</feature>
<keyword evidence="1" id="KW-0732">Signal</keyword>
<gene>
    <name evidence="2" type="ORF">HW115_17250</name>
</gene>
<evidence type="ECO:0000313" key="2">
    <source>
        <dbReference type="EMBL" id="NWK57370.1"/>
    </source>
</evidence>
<evidence type="ECO:0000256" key="1">
    <source>
        <dbReference type="SAM" id="SignalP"/>
    </source>
</evidence>
<sequence>MNQNTMRTGICKAFAVVAFSILSPFYSQAANANAPFREHLVSMDPVFVGLYTYDGKKMVKKKVWVGGTSEWRYAGMINTKESLHLASMTKQDGVLVFVCKSSAWFIPIYKKQVGLVASLDLEDKFSNKIFKLDDLIKLFDSAWPEQKRQK</sequence>
<accession>A0A851GRG9</accession>
<protein>
    <submittedName>
        <fullName evidence="2">Uncharacterized protein</fullName>
    </submittedName>
</protein>
<evidence type="ECO:0000313" key="3">
    <source>
        <dbReference type="Proteomes" id="UP000557872"/>
    </source>
</evidence>
<dbReference type="Proteomes" id="UP000557872">
    <property type="component" value="Unassembled WGS sequence"/>
</dbReference>
<proteinExistence type="predicted"/>
<keyword evidence="3" id="KW-1185">Reference proteome</keyword>
<dbReference type="RefSeq" id="WP_178934363.1">
    <property type="nucleotide sequence ID" value="NZ_JACBAZ010000011.1"/>
</dbReference>
<organism evidence="2 3">
    <name type="scientific">Oceaniferula marina</name>
    <dbReference type="NCBI Taxonomy" id="2748318"/>
    <lineage>
        <taxon>Bacteria</taxon>
        <taxon>Pseudomonadati</taxon>
        <taxon>Verrucomicrobiota</taxon>
        <taxon>Verrucomicrobiia</taxon>
        <taxon>Verrucomicrobiales</taxon>
        <taxon>Verrucomicrobiaceae</taxon>
        <taxon>Oceaniferula</taxon>
    </lineage>
</organism>